<feature type="transmembrane region" description="Helical" evidence="10">
    <location>
        <begin position="181"/>
        <end position="202"/>
    </location>
</feature>
<name>A0A182M010_9DIPT</name>
<feature type="domain" description="ABC transmembrane type-1" evidence="13">
    <location>
        <begin position="225"/>
        <end position="453"/>
    </location>
</feature>
<dbReference type="CDD" id="cd18580">
    <property type="entry name" value="ABC_6TM_ABCC_D2"/>
    <property type="match status" value="1"/>
</dbReference>
<dbReference type="InterPro" id="IPR044746">
    <property type="entry name" value="ABCC_6TM_D1"/>
</dbReference>
<dbReference type="Gene3D" id="3.40.50.300">
    <property type="entry name" value="P-loop containing nucleotide triphosphate hydrolases"/>
    <property type="match status" value="2"/>
</dbReference>
<sequence>MLSVCLVLLTLVAVSLAAYRLVVDSVAIWRDGMEAITMAAVLILQICSTRRNVDHVYLFTFWTLRLLALSIDYAFDRVDGTNTLQSNATHPRKPNVLRNLYFSWLDHTYREAHRGSETFHDGKLFGTLQDDRRCETLLELYEKANAIRAGYTPVDDGSGQSVQEIHRFTIRRLLAPFRGDIILTGLNRFALIVLFFLCPYLLRLLLEENQSRMYQKWIVTVLFDASIMIALLNTQYQHATQDIGLRIKSILMGAIYRSILAQASTTNASSATLTTDTVVFVPFVQDIHMMWSGPLIIIVTFVALLGWVIGLSAIVGFTIMVVVIYITRLLAQWISRQEENIKHSKNNRVRLTTNSIEQIQQIKSDLLEEFFEQHIGEQRKEELRHMRTFVWYDAVKHMLSIVTPMIVACGSFLCMYFQGSGDLLTVQSMFVAIALFNVTRFPMTVIPNLFTNWKIAKEKLDGINALVCDGRKDEPTVRMPTSILTNGTHKGSLEKMQDVVHACLDQLEDTITEDSLKAIIMKLERAQYSIANKVILRDINVKLRAGTFTGVSGTHGSGKTTLLRALIGTVPRTAGTSTITWNRISYCPQTPWIHSGTIRDNILFGQEYDQARYEEVIRACCLEEDLKSFPDLDERVVSEGGHSLSGGQARRISLARAVYRHADVYLFDDPLRSLDPNVSRKVFDNVFHRTNGLLAGSTCVFISHDKEHLAIADTVLVMVDGTIGKVITPAEMSDQIVEHIAQEEQAENVQERVAKTDLKRNTKRSRKIQGKPKENTRGNVSLDLYLNFARLLKPNYYVVVVLLEGVTIGLDIFITTMLAEWAASDKRANGSLLSTSWIVLIWSCAVFFKTVLLHWGGLRLSKFVHSRMLSTILRQPMEFFDRNDSGIIVNRFSNDLNIVDTKIITNLRTVLSASFSVLGTLLLFVCKLYNELLLFAVSLTAAVFLVLGLRLLLSYHLKVARALKRFEASSRSPIILQYNETMQGIDTIKAYDAEERFLRLFFERIDTHQNYIYHNNSARRWIGVRLEFIGAIVIYYVALLTVSNQSMVGLTFVGIIVSYVLRLIPSLNSLLLATGALEENIISFERVAQYLDLPRETNDETGVDFPISEEEQLPVRGPIEYRDVSLTHSDGSTVLHNVTLTIAAGEKLGIVGRTGSGKSSFIGTLFQFYPKQTSGSILIADVALKDISLKKLRGELTLVPQSTSLFSGLVQNFIDPWNTHTIELLNNSLRECELGNVTLGATLQELSVGQRQLLCLVRGLLRKKPIIILDEATSALDESTEDLVLKVLHERFHDRTVLMIAHHLNTVRSCDRILWLQEGRIRKIAPLTDYTVEERIELGFRD</sequence>
<dbReference type="InterPro" id="IPR011527">
    <property type="entry name" value="ABC1_TM_dom"/>
</dbReference>
<keyword evidence="8 10" id="KW-1133">Transmembrane helix</keyword>
<feature type="transmembrane region" description="Helical" evidence="10">
    <location>
        <begin position="796"/>
        <end position="819"/>
    </location>
</feature>
<dbReference type="CDD" id="cd18579">
    <property type="entry name" value="ABC_6TM_ABCC_D1"/>
    <property type="match status" value="1"/>
</dbReference>
<evidence type="ECO:0000259" key="12">
    <source>
        <dbReference type="PROSITE" id="PS50893"/>
    </source>
</evidence>
<reference evidence="14" key="2">
    <citation type="submission" date="2020-05" db="UniProtKB">
        <authorList>
            <consortium name="EnsemblMetazoa"/>
        </authorList>
    </citation>
    <scope>IDENTIFICATION</scope>
    <source>
        <strain evidence="14">A-37</strain>
    </source>
</reference>
<feature type="transmembrane region" description="Helical" evidence="10">
    <location>
        <begin position="839"/>
        <end position="858"/>
    </location>
</feature>
<dbReference type="PROSITE" id="PS50893">
    <property type="entry name" value="ABC_TRANSPORTER_2"/>
    <property type="match status" value="2"/>
</dbReference>
<feature type="signal peptide" evidence="11">
    <location>
        <begin position="1"/>
        <end position="17"/>
    </location>
</feature>
<dbReference type="GO" id="GO:0140359">
    <property type="term" value="F:ABC-type transporter activity"/>
    <property type="evidence" value="ECO:0007669"/>
    <property type="project" value="InterPro"/>
</dbReference>
<evidence type="ECO:0000256" key="6">
    <source>
        <dbReference type="ARBA" id="ARBA00022741"/>
    </source>
</evidence>
<dbReference type="InterPro" id="IPR036640">
    <property type="entry name" value="ABC1_TM_sf"/>
</dbReference>
<feature type="transmembrane region" description="Helical" evidence="10">
    <location>
        <begin position="907"/>
        <end position="926"/>
    </location>
</feature>
<feature type="transmembrane region" description="Helical" evidence="10">
    <location>
        <begin position="214"/>
        <end position="232"/>
    </location>
</feature>
<dbReference type="PANTHER" id="PTHR24223:SF456">
    <property type="entry name" value="MULTIDRUG RESISTANCE-ASSOCIATED PROTEIN LETHAL(2)03659"/>
    <property type="match status" value="1"/>
</dbReference>
<keyword evidence="4 10" id="KW-0812">Transmembrane</keyword>
<dbReference type="PROSITE" id="PS50929">
    <property type="entry name" value="ABC_TM1F"/>
    <property type="match status" value="2"/>
</dbReference>
<dbReference type="SUPFAM" id="SSF52540">
    <property type="entry name" value="P-loop containing nucleoside triphosphate hydrolases"/>
    <property type="match status" value="2"/>
</dbReference>
<keyword evidence="6" id="KW-0547">Nucleotide-binding</keyword>
<dbReference type="GO" id="GO:0005524">
    <property type="term" value="F:ATP binding"/>
    <property type="evidence" value="ECO:0007669"/>
    <property type="project" value="UniProtKB-KW"/>
</dbReference>
<feature type="transmembrane region" description="Helical" evidence="10">
    <location>
        <begin position="932"/>
        <end position="953"/>
    </location>
</feature>
<dbReference type="PANTHER" id="PTHR24223">
    <property type="entry name" value="ATP-BINDING CASSETTE SUB-FAMILY C"/>
    <property type="match status" value="1"/>
</dbReference>
<dbReference type="InterPro" id="IPR044726">
    <property type="entry name" value="ABCC_6TM_D2"/>
</dbReference>
<evidence type="ECO:0000256" key="11">
    <source>
        <dbReference type="SAM" id="SignalP"/>
    </source>
</evidence>
<evidence type="ECO:0000256" key="9">
    <source>
        <dbReference type="ARBA" id="ARBA00023136"/>
    </source>
</evidence>
<comment type="similarity">
    <text evidence="2">Belongs to the ABC transporter superfamily. ABCC family. Conjugate transporter (TC 3.A.1.208) subfamily.</text>
</comment>
<dbReference type="Pfam" id="PF00664">
    <property type="entry name" value="ABC_membrane"/>
    <property type="match status" value="2"/>
</dbReference>
<evidence type="ECO:0000256" key="8">
    <source>
        <dbReference type="ARBA" id="ARBA00022989"/>
    </source>
</evidence>
<evidence type="ECO:0000313" key="15">
    <source>
        <dbReference type="Proteomes" id="UP000075883"/>
    </source>
</evidence>
<dbReference type="Gene3D" id="1.20.1560.10">
    <property type="entry name" value="ABC transporter type 1, transmembrane domain"/>
    <property type="match status" value="2"/>
</dbReference>
<feature type="transmembrane region" description="Helical" evidence="10">
    <location>
        <begin position="1022"/>
        <end position="1040"/>
    </location>
</feature>
<keyword evidence="3" id="KW-0813">Transport</keyword>
<comment type="subcellular location">
    <subcellularLocation>
        <location evidence="1">Membrane</location>
        <topology evidence="1">Multi-pass membrane protein</topology>
    </subcellularLocation>
</comment>
<dbReference type="CDD" id="cd03250">
    <property type="entry name" value="ABCC_MRP_domain1"/>
    <property type="match status" value="1"/>
</dbReference>
<feature type="domain" description="ABC transporter" evidence="12">
    <location>
        <begin position="1119"/>
        <end position="1340"/>
    </location>
</feature>
<feature type="transmembrane region" description="Helical" evidence="10">
    <location>
        <begin position="394"/>
        <end position="418"/>
    </location>
</feature>
<dbReference type="InterPro" id="IPR017871">
    <property type="entry name" value="ABC_transporter-like_CS"/>
</dbReference>
<feature type="domain" description="ABC transporter" evidence="12">
    <location>
        <begin position="521"/>
        <end position="745"/>
    </location>
</feature>
<keyword evidence="9 10" id="KW-0472">Membrane</keyword>
<protein>
    <submittedName>
        <fullName evidence="14">Uncharacterized protein</fullName>
    </submittedName>
</protein>
<dbReference type="InterPro" id="IPR050173">
    <property type="entry name" value="ABC_transporter_C-like"/>
</dbReference>
<dbReference type="Pfam" id="PF00005">
    <property type="entry name" value="ABC_tran"/>
    <property type="match status" value="2"/>
</dbReference>
<dbReference type="EMBL" id="AXCM01006085">
    <property type="status" value="NOT_ANNOTATED_CDS"/>
    <property type="molecule type" value="Genomic_DNA"/>
</dbReference>
<evidence type="ECO:0000256" key="2">
    <source>
        <dbReference type="ARBA" id="ARBA00009726"/>
    </source>
</evidence>
<dbReference type="PROSITE" id="PS00211">
    <property type="entry name" value="ABC_TRANSPORTER_1"/>
    <property type="match status" value="2"/>
</dbReference>
<evidence type="ECO:0000256" key="4">
    <source>
        <dbReference type="ARBA" id="ARBA00022692"/>
    </source>
</evidence>
<proteinExistence type="inferred from homology"/>
<evidence type="ECO:0000313" key="14">
    <source>
        <dbReference type="EnsemblMetazoa" id="ACUA006097-PA"/>
    </source>
</evidence>
<keyword evidence="7" id="KW-0067">ATP-binding</keyword>
<evidence type="ECO:0000256" key="1">
    <source>
        <dbReference type="ARBA" id="ARBA00004141"/>
    </source>
</evidence>
<dbReference type="VEuPathDB" id="VectorBase:ACUA006097"/>
<dbReference type="GO" id="GO:0016020">
    <property type="term" value="C:membrane"/>
    <property type="evidence" value="ECO:0007669"/>
    <property type="project" value="UniProtKB-SubCell"/>
</dbReference>
<keyword evidence="11" id="KW-0732">Signal</keyword>
<feature type="domain" description="ABC transmembrane type-1" evidence="13">
    <location>
        <begin position="838"/>
        <end position="1079"/>
    </location>
</feature>
<dbReference type="STRING" id="139723.A0A182M010"/>
<keyword evidence="5" id="KW-0677">Repeat</keyword>
<evidence type="ECO:0000256" key="10">
    <source>
        <dbReference type="SAM" id="Phobius"/>
    </source>
</evidence>
<accession>A0A182M010</accession>
<evidence type="ECO:0000256" key="7">
    <source>
        <dbReference type="ARBA" id="ARBA00022840"/>
    </source>
</evidence>
<dbReference type="FunFam" id="3.40.50.300:FF:000973">
    <property type="entry name" value="Multidrug resistance-associated protein 4"/>
    <property type="match status" value="1"/>
</dbReference>
<feature type="transmembrane region" description="Helical" evidence="10">
    <location>
        <begin position="295"/>
        <end position="326"/>
    </location>
</feature>
<feature type="chain" id="PRO_5008127779" evidence="11">
    <location>
        <begin position="18"/>
        <end position="1342"/>
    </location>
</feature>
<dbReference type="GO" id="GO:0016887">
    <property type="term" value="F:ATP hydrolysis activity"/>
    <property type="evidence" value="ECO:0007669"/>
    <property type="project" value="InterPro"/>
</dbReference>
<dbReference type="InterPro" id="IPR003593">
    <property type="entry name" value="AAA+_ATPase"/>
</dbReference>
<evidence type="ECO:0000259" key="13">
    <source>
        <dbReference type="PROSITE" id="PS50929"/>
    </source>
</evidence>
<dbReference type="InterPro" id="IPR003439">
    <property type="entry name" value="ABC_transporter-like_ATP-bd"/>
</dbReference>
<reference evidence="15" key="1">
    <citation type="submission" date="2013-09" db="EMBL/GenBank/DDBJ databases">
        <title>The Genome Sequence of Anopheles culicifacies species A.</title>
        <authorList>
            <consortium name="The Broad Institute Genomics Platform"/>
            <person name="Neafsey D.E."/>
            <person name="Besansky N."/>
            <person name="Howell P."/>
            <person name="Walton C."/>
            <person name="Young S.K."/>
            <person name="Zeng Q."/>
            <person name="Gargeya S."/>
            <person name="Fitzgerald M."/>
            <person name="Haas B."/>
            <person name="Abouelleil A."/>
            <person name="Allen A.W."/>
            <person name="Alvarado L."/>
            <person name="Arachchi H.M."/>
            <person name="Berlin A.M."/>
            <person name="Chapman S.B."/>
            <person name="Gainer-Dewar J."/>
            <person name="Goldberg J."/>
            <person name="Griggs A."/>
            <person name="Gujja S."/>
            <person name="Hansen M."/>
            <person name="Howarth C."/>
            <person name="Imamovic A."/>
            <person name="Ireland A."/>
            <person name="Larimer J."/>
            <person name="McCowan C."/>
            <person name="Murphy C."/>
            <person name="Pearson M."/>
            <person name="Poon T.W."/>
            <person name="Priest M."/>
            <person name="Roberts A."/>
            <person name="Saif S."/>
            <person name="Shea T."/>
            <person name="Sisk P."/>
            <person name="Sykes S."/>
            <person name="Wortman J."/>
            <person name="Nusbaum C."/>
            <person name="Birren B."/>
        </authorList>
    </citation>
    <scope>NUCLEOTIDE SEQUENCE [LARGE SCALE GENOMIC DNA]</scope>
    <source>
        <strain evidence="15">A-37</strain>
    </source>
</reference>
<dbReference type="Proteomes" id="UP000075883">
    <property type="component" value="Unassembled WGS sequence"/>
</dbReference>
<evidence type="ECO:0000256" key="3">
    <source>
        <dbReference type="ARBA" id="ARBA00022448"/>
    </source>
</evidence>
<dbReference type="InterPro" id="IPR027417">
    <property type="entry name" value="P-loop_NTPase"/>
</dbReference>
<keyword evidence="15" id="KW-1185">Reference proteome</keyword>
<dbReference type="SUPFAM" id="SSF90123">
    <property type="entry name" value="ABC transporter transmembrane region"/>
    <property type="match status" value="2"/>
</dbReference>
<dbReference type="SMART" id="SM00382">
    <property type="entry name" value="AAA"/>
    <property type="match status" value="2"/>
</dbReference>
<evidence type="ECO:0000256" key="5">
    <source>
        <dbReference type="ARBA" id="ARBA00022737"/>
    </source>
</evidence>
<dbReference type="EnsemblMetazoa" id="ACUA006097-RA">
    <property type="protein sequence ID" value="ACUA006097-PA"/>
    <property type="gene ID" value="ACUA006097"/>
</dbReference>
<organism evidence="14 15">
    <name type="scientific">Anopheles culicifacies</name>
    <dbReference type="NCBI Taxonomy" id="139723"/>
    <lineage>
        <taxon>Eukaryota</taxon>
        <taxon>Metazoa</taxon>
        <taxon>Ecdysozoa</taxon>
        <taxon>Arthropoda</taxon>
        <taxon>Hexapoda</taxon>
        <taxon>Insecta</taxon>
        <taxon>Pterygota</taxon>
        <taxon>Neoptera</taxon>
        <taxon>Endopterygota</taxon>
        <taxon>Diptera</taxon>
        <taxon>Nematocera</taxon>
        <taxon>Culicoidea</taxon>
        <taxon>Culicidae</taxon>
        <taxon>Anophelinae</taxon>
        <taxon>Anopheles</taxon>
        <taxon>culicifacies species complex</taxon>
    </lineage>
</organism>
<feature type="transmembrane region" description="Helical" evidence="10">
    <location>
        <begin position="430"/>
        <end position="450"/>
    </location>
</feature>